<evidence type="ECO:0000313" key="3">
    <source>
        <dbReference type="Proteomes" id="UP001601976"/>
    </source>
</evidence>
<dbReference type="PANTHER" id="PTHR46637">
    <property type="entry name" value="TIS1421-TRANSPOSASE PROTEIN A"/>
    <property type="match status" value="1"/>
</dbReference>
<evidence type="ECO:0000259" key="1">
    <source>
        <dbReference type="Pfam" id="PF13340"/>
    </source>
</evidence>
<organism evidence="2 3">
    <name type="scientific">Streptomyces flavidovirens</name>
    <dbReference type="NCBI Taxonomy" id="67298"/>
    <lineage>
        <taxon>Bacteria</taxon>
        <taxon>Bacillati</taxon>
        <taxon>Actinomycetota</taxon>
        <taxon>Actinomycetes</taxon>
        <taxon>Kitasatosporales</taxon>
        <taxon>Streptomycetaceae</taxon>
        <taxon>Streptomyces</taxon>
    </lineage>
</organism>
<gene>
    <name evidence="2" type="ORF">ACFYWW_15655</name>
</gene>
<comment type="caution">
    <text evidence="2">The sequence shown here is derived from an EMBL/GenBank/DDBJ whole genome shotgun (WGS) entry which is preliminary data.</text>
</comment>
<dbReference type="Proteomes" id="UP001601976">
    <property type="component" value="Unassembled WGS sequence"/>
</dbReference>
<accession>A0ABW6RG07</accession>
<dbReference type="RefSeq" id="WP_387896053.1">
    <property type="nucleotide sequence ID" value="NZ_JBIAPK010000004.1"/>
</dbReference>
<keyword evidence="3" id="KW-1185">Reference proteome</keyword>
<protein>
    <submittedName>
        <fullName evidence="2">Transposase</fullName>
    </submittedName>
</protein>
<sequence>MLQPLLPKAASTVRPPRDQRQVFDRIWRRARTGPPWREVPERYGPWQSAYAMFRRRKIDDTWAMVMNNLQVKADAARAYRVGGLG</sequence>
<dbReference type="InterPro" id="IPR025161">
    <property type="entry name" value="IS402-like_dom"/>
</dbReference>
<dbReference type="EMBL" id="JBIAPK010000004">
    <property type="protein sequence ID" value="MFF3340152.1"/>
    <property type="molecule type" value="Genomic_DNA"/>
</dbReference>
<proteinExistence type="predicted"/>
<dbReference type="InterPro" id="IPR052909">
    <property type="entry name" value="Transposase_6_like"/>
</dbReference>
<name>A0ABW6RG07_9ACTN</name>
<evidence type="ECO:0000313" key="2">
    <source>
        <dbReference type="EMBL" id="MFF3340152.1"/>
    </source>
</evidence>
<reference evidence="2 3" key="1">
    <citation type="submission" date="2024-10" db="EMBL/GenBank/DDBJ databases">
        <title>The Natural Products Discovery Center: Release of the First 8490 Sequenced Strains for Exploring Actinobacteria Biosynthetic Diversity.</title>
        <authorList>
            <person name="Kalkreuter E."/>
            <person name="Kautsar S.A."/>
            <person name="Yang D."/>
            <person name="Bader C.D."/>
            <person name="Teijaro C.N."/>
            <person name="Fluegel L."/>
            <person name="Davis C.M."/>
            <person name="Simpson J.R."/>
            <person name="Lauterbach L."/>
            <person name="Steele A.D."/>
            <person name="Gui C."/>
            <person name="Meng S."/>
            <person name="Li G."/>
            <person name="Viehrig K."/>
            <person name="Ye F."/>
            <person name="Su P."/>
            <person name="Kiefer A.F."/>
            <person name="Nichols A."/>
            <person name="Cepeda A.J."/>
            <person name="Yan W."/>
            <person name="Fan B."/>
            <person name="Jiang Y."/>
            <person name="Adhikari A."/>
            <person name="Zheng C.-J."/>
            <person name="Schuster L."/>
            <person name="Cowan T.M."/>
            <person name="Smanski M.J."/>
            <person name="Chevrette M.G."/>
            <person name="De Carvalho L.P.S."/>
            <person name="Shen B."/>
        </authorList>
    </citation>
    <scope>NUCLEOTIDE SEQUENCE [LARGE SCALE GENOMIC DNA]</scope>
    <source>
        <strain evidence="2 3">NPDC003029</strain>
    </source>
</reference>
<dbReference type="PANTHER" id="PTHR46637:SF1">
    <property type="entry name" value="BLL5188 PROTEIN"/>
    <property type="match status" value="1"/>
</dbReference>
<dbReference type="Pfam" id="PF13340">
    <property type="entry name" value="DUF4096"/>
    <property type="match status" value="1"/>
</dbReference>
<feature type="domain" description="Insertion element IS402-like" evidence="1">
    <location>
        <begin position="2"/>
        <end position="65"/>
    </location>
</feature>